<organism evidence="2 3">
    <name type="scientific">Thermosulfidibacter takaii (strain DSM 17441 / JCM 13301 / NBRC 103674 / ABI70S6)</name>
    <dbReference type="NCBI Taxonomy" id="1298851"/>
    <lineage>
        <taxon>Bacteria</taxon>
        <taxon>Pseudomonadati</taxon>
        <taxon>Thermosulfidibacterota</taxon>
        <taxon>Thermosulfidibacteria</taxon>
        <taxon>Thermosulfidibacterales</taxon>
        <taxon>Thermosulfidibacteraceae</taxon>
    </lineage>
</organism>
<evidence type="ECO:0000313" key="2">
    <source>
        <dbReference type="EMBL" id="BAT72185.1"/>
    </source>
</evidence>
<reference evidence="3" key="1">
    <citation type="journal article" date="2018" name="Science">
        <title>A primordial and reversible TCA cycle in a facultatively chemolithoautotrophic thermophile.</title>
        <authorList>
            <person name="Nunoura T."/>
            <person name="Chikaraishi Y."/>
            <person name="Izaki R."/>
            <person name="Suwa T."/>
            <person name="Sato T."/>
            <person name="Harada T."/>
            <person name="Mori K."/>
            <person name="Kato Y."/>
            <person name="Miyazaki M."/>
            <person name="Shimamura S."/>
            <person name="Yanagawa K."/>
            <person name="Shuto A."/>
            <person name="Ohkouchi N."/>
            <person name="Fujita N."/>
            <person name="Takaki Y."/>
            <person name="Atomi H."/>
            <person name="Takai K."/>
        </authorList>
    </citation>
    <scope>NUCLEOTIDE SEQUENCE [LARGE SCALE GENOMIC DNA]</scope>
    <source>
        <strain evidence="3">DSM 17441 / JCM 13301 / NBRC 103674 / ABI70S6</strain>
    </source>
</reference>
<gene>
    <name evidence="2" type="ORF">TST_1398</name>
</gene>
<accession>A0A0S3QV17</accession>
<sequence length="347" mass="39604">MTDVLIVATEQEIAVYDKQLQNLKLDDIPEEAKVYVVLPDNVFFFFQTDIVAKKPTKPLQAFAQSNFPKYWDAIGYVKGTQPVVGYVVIKSRMPEDIMKFINKAQLITTPFMLAWAKGEDNFLYRGCYITACVEDGRLKYYGPEEDAECNSKKVIELKDTKVIAEVFRELLDNNGDLDKFLLVITQQKPLLEKFKPFLGWTAACFALFFITLAGSLFRYNSYSNKVTMIQNAINSIYRKALGNTKTNDPYGLLLYKAQQGENPNRFSFFKLLYALNSAKDKSNVLISHLKFSQESGLLIEGETDKYDTLVQYVERVNHSFKECPLEIGTTSQKSGKLRFTLKCKSKG</sequence>
<keyword evidence="1" id="KW-0472">Membrane</keyword>
<dbReference type="AlphaFoldDB" id="A0A0S3QV17"/>
<dbReference type="STRING" id="1298851.TST_1398"/>
<dbReference type="RefSeq" id="WP_068550171.1">
    <property type="nucleotide sequence ID" value="NZ_AP013035.1"/>
</dbReference>
<evidence type="ECO:0008006" key="4">
    <source>
        <dbReference type="Google" id="ProtNLM"/>
    </source>
</evidence>
<dbReference type="EMBL" id="AP013035">
    <property type="protein sequence ID" value="BAT72185.1"/>
    <property type="molecule type" value="Genomic_DNA"/>
</dbReference>
<keyword evidence="3" id="KW-1185">Reference proteome</keyword>
<evidence type="ECO:0000256" key="1">
    <source>
        <dbReference type="SAM" id="Phobius"/>
    </source>
</evidence>
<evidence type="ECO:0000313" key="3">
    <source>
        <dbReference type="Proteomes" id="UP000063234"/>
    </source>
</evidence>
<proteinExistence type="predicted"/>
<keyword evidence="1" id="KW-1133">Transmembrane helix</keyword>
<dbReference type="KEGG" id="ttk:TST_1398"/>
<protein>
    <recommendedName>
        <fullName evidence="4">General secretion pathway protein L</fullName>
    </recommendedName>
</protein>
<feature type="transmembrane region" description="Helical" evidence="1">
    <location>
        <begin position="197"/>
        <end position="219"/>
    </location>
</feature>
<keyword evidence="1" id="KW-0812">Transmembrane</keyword>
<dbReference type="Proteomes" id="UP000063234">
    <property type="component" value="Chromosome"/>
</dbReference>
<name>A0A0S3QV17_THET7</name>